<comment type="caution">
    <text evidence="1">The sequence shown here is derived from an EMBL/GenBank/DDBJ whole genome shotgun (WGS) entry which is preliminary data.</text>
</comment>
<evidence type="ECO:0000313" key="2">
    <source>
        <dbReference type="Proteomes" id="UP000593562"/>
    </source>
</evidence>
<name>A0A7J7CNZ5_TRIWF</name>
<dbReference type="AlphaFoldDB" id="A0A7J7CNZ5"/>
<dbReference type="Proteomes" id="UP000593562">
    <property type="component" value="Unassembled WGS sequence"/>
</dbReference>
<gene>
    <name evidence="1" type="ORF">HS088_TW15G01321</name>
</gene>
<organism evidence="1 2">
    <name type="scientific">Tripterygium wilfordii</name>
    <name type="common">Thunder God vine</name>
    <dbReference type="NCBI Taxonomy" id="458696"/>
    <lineage>
        <taxon>Eukaryota</taxon>
        <taxon>Viridiplantae</taxon>
        <taxon>Streptophyta</taxon>
        <taxon>Embryophyta</taxon>
        <taxon>Tracheophyta</taxon>
        <taxon>Spermatophyta</taxon>
        <taxon>Magnoliopsida</taxon>
        <taxon>eudicotyledons</taxon>
        <taxon>Gunneridae</taxon>
        <taxon>Pentapetalae</taxon>
        <taxon>rosids</taxon>
        <taxon>fabids</taxon>
        <taxon>Celastrales</taxon>
        <taxon>Celastraceae</taxon>
        <taxon>Tripterygium</taxon>
    </lineage>
</organism>
<accession>A0A7J7CNZ5</accession>
<proteinExistence type="predicted"/>
<evidence type="ECO:0000313" key="1">
    <source>
        <dbReference type="EMBL" id="KAF5735805.1"/>
    </source>
</evidence>
<keyword evidence="2" id="KW-1185">Reference proteome</keyword>
<reference evidence="1 2" key="1">
    <citation type="journal article" date="2020" name="Nat. Commun.">
        <title>Genome of Tripterygium wilfordii and identification of cytochrome P450 involved in triptolide biosynthesis.</title>
        <authorList>
            <person name="Tu L."/>
            <person name="Su P."/>
            <person name="Zhang Z."/>
            <person name="Gao L."/>
            <person name="Wang J."/>
            <person name="Hu T."/>
            <person name="Zhou J."/>
            <person name="Zhang Y."/>
            <person name="Zhao Y."/>
            <person name="Liu Y."/>
            <person name="Song Y."/>
            <person name="Tong Y."/>
            <person name="Lu Y."/>
            <person name="Yang J."/>
            <person name="Xu C."/>
            <person name="Jia M."/>
            <person name="Peters R.J."/>
            <person name="Huang L."/>
            <person name="Gao W."/>
        </authorList>
    </citation>
    <scope>NUCLEOTIDE SEQUENCE [LARGE SCALE GENOMIC DNA]</scope>
    <source>
        <strain evidence="2">cv. XIE 37</strain>
        <tissue evidence="1">Leaf</tissue>
    </source>
</reference>
<dbReference type="InParanoid" id="A0A7J7CNZ5"/>
<protein>
    <submittedName>
        <fullName evidence="1">Uncharacterized protein</fullName>
    </submittedName>
</protein>
<dbReference type="EMBL" id="JAAARO010000015">
    <property type="protein sequence ID" value="KAF5735805.1"/>
    <property type="molecule type" value="Genomic_DNA"/>
</dbReference>
<sequence>MWRRHFDVLKDIKVNRRPTRREFSEAASYERGFRRLRWRCGVAAYRFAKDSRRSYLLRGTDLVDGRLAAFGDYVGDAGVGRSTVILGFGAEVLVALERRTDLARADDMALGVVSA</sequence>